<dbReference type="Proteomes" id="UP000005954">
    <property type="component" value="Unassembled WGS sequence"/>
</dbReference>
<dbReference type="EMBL" id="AALY01000004">
    <property type="protein sequence ID" value="EAP75053.1"/>
    <property type="molecule type" value="Genomic_DNA"/>
</dbReference>
<dbReference type="CDD" id="cd04301">
    <property type="entry name" value="NAT_SF"/>
    <property type="match status" value="1"/>
</dbReference>
<dbReference type="eggNOG" id="COG0454">
    <property type="taxonomic scope" value="Bacteria"/>
</dbReference>
<keyword evidence="5" id="KW-1185">Reference proteome</keyword>
<sequence>MLGDIIDIGFRPYAPADRAWVRRVNLRQYREVEGFDAGFDAALDASLARIEAQRTGGRVAFLIAEAAGQPVGTLFLCRESDESARIRLFYLDEAWRGRGVGRRMLDQAISAARGHGYAQICVSTFTRHGAACRLYHARGFQGVVHPPAEVFGQCLVQVDYHLWLTPEDRAADQAARLP</sequence>
<dbReference type="SUPFAM" id="SSF55729">
    <property type="entry name" value="Acyl-CoA N-acyltransferases (Nat)"/>
    <property type="match status" value="1"/>
</dbReference>
<dbReference type="OrthoDB" id="273614at2"/>
<dbReference type="Pfam" id="PF13508">
    <property type="entry name" value="Acetyltransf_7"/>
    <property type="match status" value="1"/>
</dbReference>
<evidence type="ECO:0000259" key="3">
    <source>
        <dbReference type="PROSITE" id="PS51186"/>
    </source>
</evidence>
<proteinExistence type="predicted"/>
<dbReference type="STRING" id="89187.ISM_10715"/>
<reference evidence="4 5" key="1">
    <citation type="submission" date="2005-12" db="EMBL/GenBank/DDBJ databases">
        <authorList>
            <person name="Moran M.A."/>
            <person name="Ferriera S."/>
            <person name="Johnson J."/>
            <person name="Kravitz S."/>
            <person name="Halpern A."/>
            <person name="Remington K."/>
            <person name="Beeson K."/>
            <person name="Tran B."/>
            <person name="Rogers Y.-H."/>
            <person name="Friedman R."/>
            <person name="Venter J.C."/>
        </authorList>
    </citation>
    <scope>NUCLEOTIDE SEQUENCE [LARGE SCALE GENOMIC DNA]</scope>
    <source>
        <strain evidence="5">ATCC BAA-591 / DSM 15170 / ISM</strain>
    </source>
</reference>
<feature type="domain" description="N-acetyltransferase" evidence="3">
    <location>
        <begin position="8"/>
        <end position="167"/>
    </location>
</feature>
<evidence type="ECO:0000313" key="4">
    <source>
        <dbReference type="EMBL" id="EAP75053.1"/>
    </source>
</evidence>
<accession>A3SR30</accession>
<dbReference type="PROSITE" id="PS51186">
    <property type="entry name" value="GNAT"/>
    <property type="match status" value="1"/>
</dbReference>
<evidence type="ECO:0000256" key="2">
    <source>
        <dbReference type="ARBA" id="ARBA00023315"/>
    </source>
</evidence>
<evidence type="ECO:0000313" key="5">
    <source>
        <dbReference type="Proteomes" id="UP000005954"/>
    </source>
</evidence>
<name>A3SR30_ROSNI</name>
<dbReference type="PANTHER" id="PTHR43877">
    <property type="entry name" value="AMINOALKYLPHOSPHONATE N-ACETYLTRANSFERASE-RELATED-RELATED"/>
    <property type="match status" value="1"/>
</dbReference>
<keyword evidence="2" id="KW-0012">Acyltransferase</keyword>
<dbReference type="InterPro" id="IPR000182">
    <property type="entry name" value="GNAT_dom"/>
</dbReference>
<protein>
    <submittedName>
        <fullName evidence="4">Acetyltransferase (GNAT) family protein</fullName>
    </submittedName>
</protein>
<dbReference type="InterPro" id="IPR016181">
    <property type="entry name" value="Acyl_CoA_acyltransferase"/>
</dbReference>
<dbReference type="HOGENOM" id="CLU_1509504_0_0_5"/>
<dbReference type="AlphaFoldDB" id="A3SR30"/>
<comment type="caution">
    <text evidence="4">The sequence shown here is derived from an EMBL/GenBank/DDBJ whole genome shotgun (WGS) entry which is preliminary data.</text>
</comment>
<dbReference type="Gene3D" id="3.40.630.30">
    <property type="match status" value="1"/>
</dbReference>
<evidence type="ECO:0000256" key="1">
    <source>
        <dbReference type="ARBA" id="ARBA00022679"/>
    </source>
</evidence>
<organism evidence="4 5">
    <name type="scientific">Roseovarius nubinhibens (strain ATCC BAA-591 / DSM 15170 / ISM)</name>
    <dbReference type="NCBI Taxonomy" id="89187"/>
    <lineage>
        <taxon>Bacteria</taxon>
        <taxon>Pseudomonadati</taxon>
        <taxon>Pseudomonadota</taxon>
        <taxon>Alphaproteobacteria</taxon>
        <taxon>Rhodobacterales</taxon>
        <taxon>Roseobacteraceae</taxon>
        <taxon>Roseovarius</taxon>
    </lineage>
</organism>
<keyword evidence="1 4" id="KW-0808">Transferase</keyword>
<dbReference type="RefSeq" id="WP_009814152.1">
    <property type="nucleotide sequence ID" value="NZ_CH724156.1"/>
</dbReference>
<dbReference type="InterPro" id="IPR050832">
    <property type="entry name" value="Bact_Acetyltransf"/>
</dbReference>
<dbReference type="GO" id="GO:0016747">
    <property type="term" value="F:acyltransferase activity, transferring groups other than amino-acyl groups"/>
    <property type="evidence" value="ECO:0007669"/>
    <property type="project" value="InterPro"/>
</dbReference>
<gene>
    <name evidence="4" type="ORF">ISM_10715</name>
</gene>